<dbReference type="RefSeq" id="YP_010841347.1">
    <property type="nucleotide sequence ID" value="NC_079139.1"/>
</dbReference>
<dbReference type="GeneID" id="80557944"/>
<evidence type="ECO:0000313" key="1">
    <source>
        <dbReference type="EMBL" id="BCS82739.1"/>
    </source>
</evidence>
<name>A0ABM7NRF5_9VIRU</name>
<organism evidence="1 2">
    <name type="scientific">Cotonvirus japonicus</name>
    <dbReference type="NCBI Taxonomy" id="2811091"/>
    <lineage>
        <taxon>Viruses</taxon>
        <taxon>Varidnaviria</taxon>
        <taxon>Bamfordvirae</taxon>
        <taxon>Nucleocytoviricota</taxon>
        <taxon>Megaviricetes</taxon>
        <taxon>Imitervirales</taxon>
        <taxon>Mimiviridae</taxon>
        <taxon>Megamimivirinae</taxon>
        <taxon>Cotonvirus</taxon>
        <taxon>Cotonvirus japonicum</taxon>
    </lineage>
</organism>
<keyword evidence="2" id="KW-1185">Reference proteome</keyword>
<reference evidence="1 2" key="1">
    <citation type="submission" date="2021-02" db="EMBL/GenBank/DDBJ databases">
        <title>Cotonvirus japonicus, which uses Golgi apparatus of host cells for its virion factory, phylogenetically links tailed tupanvirus and icosahedral mimivirus.</title>
        <authorList>
            <person name="Takahashi H."/>
            <person name="Fukaya S."/>
            <person name="Song C."/>
            <person name="Murata K."/>
            <person name="Takemura M."/>
        </authorList>
    </citation>
    <scope>NUCLEOTIDE SEQUENCE [LARGE SCALE GENOMIC DNA]</scope>
</reference>
<accession>A0ABM7NRF5</accession>
<proteinExistence type="predicted"/>
<dbReference type="Proteomes" id="UP001321479">
    <property type="component" value="Segment"/>
</dbReference>
<evidence type="ECO:0000313" key="2">
    <source>
        <dbReference type="Proteomes" id="UP001321479"/>
    </source>
</evidence>
<sequence>MERNMERNKEKDEQVLCPICLSGYRYFYTLSTNNVVLFCDECECVWLYPERIDYNEAVSDELLVSIFKVTNCKSLFNDNNAGWSTERDIENTCWNILARDNELLTFTKTYNLPALFSPNKANEEIRYPFSYLFQKSLGE</sequence>
<protein>
    <submittedName>
        <fullName evidence="1">Uncharacterized protein</fullName>
    </submittedName>
</protein>
<dbReference type="EMBL" id="AP024483">
    <property type="protein sequence ID" value="BCS82739.1"/>
    <property type="molecule type" value="Genomic_DNA"/>
</dbReference>